<proteinExistence type="predicted"/>
<dbReference type="OrthoDB" id="10327850at2759"/>
<accession>A0A0P1KPU6</accession>
<name>A0A0P1KPU6_9SACH</name>
<evidence type="ECO:0000313" key="3">
    <source>
        <dbReference type="Proteomes" id="UP000236544"/>
    </source>
</evidence>
<dbReference type="AlphaFoldDB" id="A0A0P1KPU6"/>
<protein>
    <submittedName>
        <fullName evidence="2">LAQU0S03e07844g1_1</fullName>
    </submittedName>
</protein>
<feature type="compositionally biased region" description="Polar residues" evidence="1">
    <location>
        <begin position="169"/>
        <end position="180"/>
    </location>
</feature>
<dbReference type="Proteomes" id="UP000236544">
    <property type="component" value="Unassembled WGS sequence"/>
</dbReference>
<organism evidence="2 3">
    <name type="scientific">Lachancea quebecensis</name>
    <dbReference type="NCBI Taxonomy" id="1654605"/>
    <lineage>
        <taxon>Eukaryota</taxon>
        <taxon>Fungi</taxon>
        <taxon>Dikarya</taxon>
        <taxon>Ascomycota</taxon>
        <taxon>Saccharomycotina</taxon>
        <taxon>Saccharomycetes</taxon>
        <taxon>Saccharomycetales</taxon>
        <taxon>Saccharomycetaceae</taxon>
        <taxon>Lachancea</taxon>
    </lineage>
</organism>
<gene>
    <name evidence="2" type="ORF">LAQU0_S03e07844g</name>
</gene>
<reference evidence="3" key="1">
    <citation type="submission" date="2015-10" db="EMBL/GenBank/DDBJ databases">
        <authorList>
            <person name="Devillers H."/>
        </authorList>
    </citation>
    <scope>NUCLEOTIDE SEQUENCE [LARGE SCALE GENOMIC DNA]</scope>
</reference>
<sequence length="194" mass="21955">MSVLVNSNFEEEVGEYVNREKFRKRIRSWLSTSKEDWGGASGCEKHTAKEVSYDTEQLDFLLRLSGLQETQEDSRLDSLSLTSAGKFCSSVLTSGDEAEPVTRRGRILQFYRKLKSSFHKSSVGSLPGLREKHTSKRWVQPHEEEVKDCELALPSIGDMDLEDLVPSRGLSQSQKSSNIAATRRSLEEWSLHDS</sequence>
<dbReference type="EMBL" id="LN890565">
    <property type="protein sequence ID" value="CUS21664.1"/>
    <property type="molecule type" value="Genomic_DNA"/>
</dbReference>
<evidence type="ECO:0000313" key="2">
    <source>
        <dbReference type="EMBL" id="CUS21664.1"/>
    </source>
</evidence>
<feature type="region of interest" description="Disordered" evidence="1">
    <location>
        <begin position="163"/>
        <end position="194"/>
    </location>
</feature>
<keyword evidence="3" id="KW-1185">Reference proteome</keyword>
<evidence type="ECO:0000256" key="1">
    <source>
        <dbReference type="SAM" id="MobiDB-lite"/>
    </source>
</evidence>
<feature type="compositionally biased region" description="Basic and acidic residues" evidence="1">
    <location>
        <begin position="184"/>
        <end position="194"/>
    </location>
</feature>